<dbReference type="EMBL" id="WJXB01000009">
    <property type="protein sequence ID" value="MRN55486.1"/>
    <property type="molecule type" value="Genomic_DNA"/>
</dbReference>
<feature type="transmembrane region" description="Helical" evidence="1">
    <location>
        <begin position="7"/>
        <end position="24"/>
    </location>
</feature>
<sequence>MNKKYQLPVLFVASALLIIISTLIPSEKSTWLGVLQTLLLGIGLLGGCRAFWRFIHGGKKKG</sequence>
<accession>A0A7X2H8K1</accession>
<evidence type="ECO:0000313" key="2">
    <source>
        <dbReference type="EMBL" id="MRN55486.1"/>
    </source>
</evidence>
<reference evidence="2 3" key="1">
    <citation type="submission" date="2019-11" db="EMBL/GenBank/DDBJ databases">
        <title>Paenibacillus monticola sp. nov., a novel PGPR strain isolated from mountain sample in China.</title>
        <authorList>
            <person name="Zhao Q."/>
            <person name="Li H.-P."/>
            <person name="Zhang J.-L."/>
        </authorList>
    </citation>
    <scope>NUCLEOTIDE SEQUENCE [LARGE SCALE GENOMIC DNA]</scope>
    <source>
        <strain evidence="2 3">LC-T2</strain>
    </source>
</reference>
<dbReference type="Proteomes" id="UP000463051">
    <property type="component" value="Unassembled WGS sequence"/>
</dbReference>
<protein>
    <submittedName>
        <fullName evidence="2">Uncharacterized protein</fullName>
    </submittedName>
</protein>
<keyword evidence="1" id="KW-0472">Membrane</keyword>
<feature type="transmembrane region" description="Helical" evidence="1">
    <location>
        <begin position="30"/>
        <end position="52"/>
    </location>
</feature>
<dbReference type="AlphaFoldDB" id="A0A7X2H8K1"/>
<proteinExistence type="predicted"/>
<name>A0A7X2H8K1_9BACL</name>
<comment type="caution">
    <text evidence="2">The sequence shown here is derived from an EMBL/GenBank/DDBJ whole genome shotgun (WGS) entry which is preliminary data.</text>
</comment>
<keyword evidence="3" id="KW-1185">Reference proteome</keyword>
<organism evidence="2 3">
    <name type="scientific">Paenibacillus monticola</name>
    <dbReference type="NCBI Taxonomy" id="2666075"/>
    <lineage>
        <taxon>Bacteria</taxon>
        <taxon>Bacillati</taxon>
        <taxon>Bacillota</taxon>
        <taxon>Bacilli</taxon>
        <taxon>Bacillales</taxon>
        <taxon>Paenibacillaceae</taxon>
        <taxon>Paenibacillus</taxon>
    </lineage>
</organism>
<gene>
    <name evidence="2" type="ORF">GJB61_21110</name>
</gene>
<evidence type="ECO:0000256" key="1">
    <source>
        <dbReference type="SAM" id="Phobius"/>
    </source>
</evidence>
<keyword evidence="1" id="KW-0812">Transmembrane</keyword>
<evidence type="ECO:0000313" key="3">
    <source>
        <dbReference type="Proteomes" id="UP000463051"/>
    </source>
</evidence>
<keyword evidence="1" id="KW-1133">Transmembrane helix</keyword>
<dbReference type="RefSeq" id="WP_154120999.1">
    <property type="nucleotide sequence ID" value="NZ_WJXB01000009.1"/>
</dbReference>